<sequence>MVVMIIPPQTIIMLNKLRMKALLKEGPLLKDLLDAASSQHHHQPMRLHPNRKLNMYNLYLFLFFAILYHSDGKK</sequence>
<keyword evidence="1" id="KW-0472">Membrane</keyword>
<evidence type="ECO:0000313" key="2">
    <source>
        <dbReference type="EMBL" id="TQN52548.1"/>
    </source>
</evidence>
<dbReference type="Proteomes" id="UP000315403">
    <property type="component" value="Unassembled WGS sequence"/>
</dbReference>
<keyword evidence="1" id="KW-1133">Transmembrane helix</keyword>
<organism evidence="2 3">
    <name type="scientific">Acidithiobacillus thiooxidans ATCC 19377</name>
    <dbReference type="NCBI Taxonomy" id="637390"/>
    <lineage>
        <taxon>Bacteria</taxon>
        <taxon>Pseudomonadati</taxon>
        <taxon>Pseudomonadota</taxon>
        <taxon>Acidithiobacillia</taxon>
        <taxon>Acidithiobacillales</taxon>
        <taxon>Acidithiobacillaceae</taxon>
        <taxon>Acidithiobacillus</taxon>
    </lineage>
</organism>
<protein>
    <submittedName>
        <fullName evidence="2">Uncharacterized protein</fullName>
    </submittedName>
</protein>
<evidence type="ECO:0000256" key="1">
    <source>
        <dbReference type="SAM" id="Phobius"/>
    </source>
</evidence>
<comment type="caution">
    <text evidence="2">The sequence shown here is derived from an EMBL/GenBank/DDBJ whole genome shotgun (WGS) entry which is preliminary data.</text>
</comment>
<evidence type="ECO:0000313" key="3">
    <source>
        <dbReference type="Proteomes" id="UP000315403"/>
    </source>
</evidence>
<name>A0A543Q897_ACITH</name>
<accession>A0A543Q897</accession>
<dbReference type="EMBL" id="SZUV01000001">
    <property type="protein sequence ID" value="TQN52548.1"/>
    <property type="molecule type" value="Genomic_DNA"/>
</dbReference>
<proteinExistence type="predicted"/>
<gene>
    <name evidence="2" type="ORF">DLNHIDIE_02440</name>
</gene>
<feature type="transmembrane region" description="Helical" evidence="1">
    <location>
        <begin position="53"/>
        <end position="70"/>
    </location>
</feature>
<dbReference type="AlphaFoldDB" id="A0A543Q897"/>
<keyword evidence="1" id="KW-0812">Transmembrane</keyword>
<reference evidence="2 3" key="1">
    <citation type="submission" date="2019-03" db="EMBL/GenBank/DDBJ databases">
        <title>New insights into Acidothiobacillus thiooxidans sulfur metabolism through coupled gene expression, solution geochemistry, microscopy and spectroscopy analyses.</title>
        <authorList>
            <person name="Camacho D."/>
            <person name="Frazao R."/>
            <person name="Fouillen A."/>
            <person name="Nanci A."/>
            <person name="Lang B.F."/>
            <person name="Apte S.C."/>
            <person name="Baron C."/>
            <person name="Warren L.A."/>
        </authorList>
    </citation>
    <scope>NUCLEOTIDE SEQUENCE [LARGE SCALE GENOMIC DNA]</scope>
    <source>
        <strain evidence="2 3">ATCC 19377</strain>
    </source>
</reference>